<dbReference type="EMBL" id="CCYD01002918">
    <property type="protein sequence ID" value="CEG48263.1"/>
    <property type="molecule type" value="Genomic_DNA"/>
</dbReference>
<protein>
    <submittedName>
        <fullName evidence="1">Uncharacterized protein</fullName>
    </submittedName>
</protein>
<dbReference type="GeneID" id="59052923"/>
<accession>A0A0P1B0Q6</accession>
<sequence length="105" mass="12311">MCKKLSRLSLPLWAGLEKFHKVLISKFESQFNFPVDTAILAHRGVNRKKERVRRAISTCFRGCVKHIRSTLSKTDDKRKFYLHVKQVTRVRCVYNLRSFTVGTAR</sequence>
<evidence type="ECO:0000313" key="2">
    <source>
        <dbReference type="Proteomes" id="UP000054928"/>
    </source>
</evidence>
<name>A0A0P1B0Q6_PLAHL</name>
<reference evidence="2" key="1">
    <citation type="submission" date="2014-09" db="EMBL/GenBank/DDBJ databases">
        <authorList>
            <person name="Sharma Rahul"/>
            <person name="Thines Marco"/>
        </authorList>
    </citation>
    <scope>NUCLEOTIDE SEQUENCE [LARGE SCALE GENOMIC DNA]</scope>
</reference>
<keyword evidence="2" id="KW-1185">Reference proteome</keyword>
<organism evidence="1 2">
    <name type="scientific">Plasmopara halstedii</name>
    <name type="common">Downy mildew of sunflower</name>
    <dbReference type="NCBI Taxonomy" id="4781"/>
    <lineage>
        <taxon>Eukaryota</taxon>
        <taxon>Sar</taxon>
        <taxon>Stramenopiles</taxon>
        <taxon>Oomycota</taxon>
        <taxon>Peronosporomycetes</taxon>
        <taxon>Peronosporales</taxon>
        <taxon>Peronosporaceae</taxon>
        <taxon>Plasmopara</taxon>
    </lineage>
</organism>
<proteinExistence type="predicted"/>
<dbReference type="AlphaFoldDB" id="A0A0P1B0Q6"/>
<evidence type="ECO:0000313" key="1">
    <source>
        <dbReference type="EMBL" id="CEG48263.1"/>
    </source>
</evidence>
<dbReference type="RefSeq" id="XP_036263446.1">
    <property type="nucleotide sequence ID" value="XM_036407200.1"/>
</dbReference>
<dbReference type="Proteomes" id="UP000054928">
    <property type="component" value="Unassembled WGS sequence"/>
</dbReference>